<dbReference type="Gene3D" id="2.120.10.30">
    <property type="entry name" value="TolB, C-terminal domain"/>
    <property type="match status" value="1"/>
</dbReference>
<evidence type="ECO:0008006" key="4">
    <source>
        <dbReference type="Google" id="ProtNLM"/>
    </source>
</evidence>
<feature type="signal peptide" evidence="1">
    <location>
        <begin position="1"/>
        <end position="37"/>
    </location>
</feature>
<proteinExistence type="predicted"/>
<name>A0A1G6SJU2_9GAMM</name>
<reference evidence="2 3" key="1">
    <citation type="submission" date="2016-10" db="EMBL/GenBank/DDBJ databases">
        <authorList>
            <person name="de Groot N.N."/>
        </authorList>
    </citation>
    <scope>NUCLEOTIDE SEQUENCE [LARGE SCALE GENOMIC DNA]</scope>
    <source>
        <strain evidence="2 3">DSM 16957</strain>
    </source>
</reference>
<protein>
    <recommendedName>
        <fullName evidence="4">WD40-like Beta Propeller Repeat</fullName>
    </recommendedName>
</protein>
<evidence type="ECO:0000256" key="1">
    <source>
        <dbReference type="SAM" id="SignalP"/>
    </source>
</evidence>
<gene>
    <name evidence="2" type="ORF">SAMN04488509_101540</name>
</gene>
<evidence type="ECO:0000313" key="2">
    <source>
        <dbReference type="EMBL" id="SDD16944.1"/>
    </source>
</evidence>
<dbReference type="STRING" id="265719.SAMN04488509_101540"/>
<dbReference type="InterPro" id="IPR011042">
    <property type="entry name" value="6-blade_b-propeller_TolB-like"/>
</dbReference>
<dbReference type="PANTHER" id="PTHR36842">
    <property type="entry name" value="PROTEIN TOLB HOMOLOG"/>
    <property type="match status" value="1"/>
</dbReference>
<accession>A0A1G6SJU2</accession>
<dbReference type="Proteomes" id="UP000199603">
    <property type="component" value="Unassembled WGS sequence"/>
</dbReference>
<dbReference type="EMBL" id="FNAG01000001">
    <property type="protein sequence ID" value="SDD16944.1"/>
    <property type="molecule type" value="Genomic_DNA"/>
</dbReference>
<evidence type="ECO:0000313" key="3">
    <source>
        <dbReference type="Proteomes" id="UP000199603"/>
    </source>
</evidence>
<dbReference type="AlphaFoldDB" id="A0A1G6SJU2"/>
<keyword evidence="3" id="KW-1185">Reference proteome</keyword>
<keyword evidence="1" id="KW-0732">Signal</keyword>
<dbReference type="SUPFAM" id="SSF82171">
    <property type="entry name" value="DPP6 N-terminal domain-like"/>
    <property type="match status" value="1"/>
</dbReference>
<feature type="chain" id="PRO_5011741033" description="WD40-like Beta Propeller Repeat" evidence="1">
    <location>
        <begin position="38"/>
        <end position="457"/>
    </location>
</feature>
<sequence length="457" mass="47172">MRVRRNRSRSVEMRLAFSTVCSILALLVAGGSPAAFAQELRRVLAPGAPPTQATEAVRDPWLSTDGRHVVFVSASPNFSASGLLQVFRYSLDSGELRLLSRNVSTGAAADAASFAPVVSADGRYTVFESTAINLGPIGSGSQLFRAEVGGAVRRVSESPGGAAGNEASRHPALSADGRFVAFHTLASNLLPADGNGVADIILKDLGTGATELINRTASGGFGNAGAQPLTPQAMSADARFVVFSTAASDTVAGGINTFGVAQVYLRDRSAGTTRLLSRNGSGEAANGTSDQASISADGRYVVFRSVASNLGATGSRLFVVDTEGGTLQNIPLPQASDFSPPLAASAAICREGRISNAGDVLMICNLLSGQPAQVFRWRRSSAAFQLLSRGLDSPSTLGDAISGSRVAQTPDGASWVFESQAANLVAGDSNGVTDVFYASPLPTPSSEPIFRNGFEPL</sequence>
<organism evidence="2 3">
    <name type="scientific">Aquimonas voraii</name>
    <dbReference type="NCBI Taxonomy" id="265719"/>
    <lineage>
        <taxon>Bacteria</taxon>
        <taxon>Pseudomonadati</taxon>
        <taxon>Pseudomonadota</taxon>
        <taxon>Gammaproteobacteria</taxon>
        <taxon>Lysobacterales</taxon>
        <taxon>Lysobacteraceae</taxon>
        <taxon>Aquimonas</taxon>
    </lineage>
</organism>